<dbReference type="InterPro" id="IPR006311">
    <property type="entry name" value="TAT_signal"/>
</dbReference>
<reference evidence="3" key="1">
    <citation type="journal article" date="2018" name="Int. J. Syst. Evol. Microbiol.">
        <title>Neptunicella marina gen. nov., sp. nov., isolated from surface seawater.</title>
        <authorList>
            <person name="Liu X."/>
            <person name="Lai Q."/>
            <person name="Du Y."/>
            <person name="Zhang X."/>
            <person name="Liu Z."/>
            <person name="Sun F."/>
            <person name="Shao Z."/>
        </authorList>
    </citation>
    <scope>NUCLEOTIDE SEQUENCE</scope>
    <source>
        <strain evidence="3">S27-2</strain>
    </source>
</reference>
<keyword evidence="3" id="KW-0378">Hydrolase</keyword>
<organism evidence="3 4">
    <name type="scientific">Neptunicella marina</name>
    <dbReference type="NCBI Taxonomy" id="2125989"/>
    <lineage>
        <taxon>Bacteria</taxon>
        <taxon>Pseudomonadati</taxon>
        <taxon>Pseudomonadota</taxon>
        <taxon>Gammaproteobacteria</taxon>
        <taxon>Alteromonadales</taxon>
        <taxon>Alteromonadaceae</taxon>
        <taxon>Neptunicella</taxon>
    </lineage>
</organism>
<dbReference type="Proteomes" id="UP000601768">
    <property type="component" value="Unassembled WGS sequence"/>
</dbReference>
<evidence type="ECO:0000313" key="4">
    <source>
        <dbReference type="Proteomes" id="UP000601768"/>
    </source>
</evidence>
<dbReference type="InterPro" id="IPR029058">
    <property type="entry name" value="AB_hydrolase_fold"/>
</dbReference>
<evidence type="ECO:0000313" key="3">
    <source>
        <dbReference type="EMBL" id="MBC3765363.1"/>
    </source>
</evidence>
<dbReference type="PROSITE" id="PS51318">
    <property type="entry name" value="TAT"/>
    <property type="match status" value="1"/>
</dbReference>
<dbReference type="Pfam" id="PF23678">
    <property type="entry name" value="YqhI"/>
    <property type="match status" value="1"/>
</dbReference>
<proteinExistence type="predicted"/>
<dbReference type="AlphaFoldDB" id="A0A8J6ITK7"/>
<dbReference type="SUPFAM" id="SSF53474">
    <property type="entry name" value="alpha/beta-Hydrolases"/>
    <property type="match status" value="1"/>
</dbReference>
<keyword evidence="4" id="KW-1185">Reference proteome</keyword>
<sequence>MDLRMKERAQNTKLPEQAFTLYDQFAHGRINRREFMSGLTKLAVGSLTASSIMAALMPNYANAEQVSFNDPDIKATYQHFDSPKGNGQCRGYRVEPANLSQSAPIILVIHENRGLNPYIKDVTRRLAKAGFIAFAPDGLFPVGGYPGNDEQGKAMQRDMDGEKLKQDFFAAAAMLKGDSKGHGKVGAVGFCYGGGMVNKLVTEQPDVISAAVPFYGAAPDLTKVKNIKAPLLIHMGELDEWVNAMWPDYETALKDNNKSYQAYIYPNARHGFHNDSTPRFDKEQAELAWQRTLTFFHQHLKA</sequence>
<dbReference type="Gene3D" id="3.40.50.1820">
    <property type="entry name" value="alpha/beta hydrolase"/>
    <property type="match status" value="1"/>
</dbReference>
<gene>
    <name evidence="3" type="ORF">H8B19_05710</name>
</gene>
<evidence type="ECO:0000259" key="2">
    <source>
        <dbReference type="Pfam" id="PF23678"/>
    </source>
</evidence>
<feature type="domain" description="YqhI" evidence="2">
    <location>
        <begin position="5"/>
        <end position="39"/>
    </location>
</feature>
<evidence type="ECO:0000259" key="1">
    <source>
        <dbReference type="Pfam" id="PF01738"/>
    </source>
</evidence>
<name>A0A8J6ITK7_9ALTE</name>
<dbReference type="PANTHER" id="PTHR46623">
    <property type="entry name" value="CARBOXYMETHYLENEBUTENOLIDASE-RELATED"/>
    <property type="match status" value="1"/>
</dbReference>
<dbReference type="InterPro" id="IPR051049">
    <property type="entry name" value="Dienelactone_hydrolase-like"/>
</dbReference>
<dbReference type="InterPro" id="IPR057802">
    <property type="entry name" value="YqhI_dom"/>
</dbReference>
<dbReference type="InterPro" id="IPR002925">
    <property type="entry name" value="Dienelactn_hydro"/>
</dbReference>
<comment type="caution">
    <text evidence="3">The sequence shown here is derived from an EMBL/GenBank/DDBJ whole genome shotgun (WGS) entry which is preliminary data.</text>
</comment>
<dbReference type="EMBL" id="JACNEP010000003">
    <property type="protein sequence ID" value="MBC3765363.1"/>
    <property type="molecule type" value="Genomic_DNA"/>
</dbReference>
<accession>A0A8J6ITK7</accession>
<dbReference type="PANTHER" id="PTHR46623:SF6">
    <property type="entry name" value="ALPHA_BETA-HYDROLASES SUPERFAMILY PROTEIN"/>
    <property type="match status" value="1"/>
</dbReference>
<dbReference type="GO" id="GO:0016787">
    <property type="term" value="F:hydrolase activity"/>
    <property type="evidence" value="ECO:0007669"/>
    <property type="project" value="UniProtKB-KW"/>
</dbReference>
<feature type="domain" description="Dienelactone hydrolase" evidence="1">
    <location>
        <begin position="90"/>
        <end position="299"/>
    </location>
</feature>
<reference evidence="3" key="2">
    <citation type="submission" date="2020-08" db="EMBL/GenBank/DDBJ databases">
        <authorList>
            <person name="Lai Q."/>
        </authorList>
    </citation>
    <scope>NUCLEOTIDE SEQUENCE</scope>
    <source>
        <strain evidence="3">S27-2</strain>
    </source>
</reference>
<dbReference type="Pfam" id="PF01738">
    <property type="entry name" value="DLH"/>
    <property type="match status" value="1"/>
</dbReference>
<protein>
    <submittedName>
        <fullName evidence="3">Dienelactone hydrolase family protein</fullName>
    </submittedName>
</protein>